<protein>
    <submittedName>
        <fullName evidence="2">Uncharacterized protein</fullName>
    </submittedName>
</protein>
<dbReference type="AlphaFoldDB" id="R7W4J8"/>
<dbReference type="ExpressionAtlas" id="R7W4J8">
    <property type="expression patterns" value="baseline"/>
</dbReference>
<evidence type="ECO:0000256" key="1">
    <source>
        <dbReference type="SAM" id="MobiDB-lite"/>
    </source>
</evidence>
<accession>R7W4J8</accession>
<sequence>MAASIKAATVCVQCWNQRVLVLPLAATMLEPTQRRAATANRLRQVMEPAISGAATGLSDARNSTTANCNWRQCCYKRWGAQLQGTRRNATSDEGVRRAMMATGGDAGTRTRWCCNPGMEDTSSCKGMQMDGFLFYRLSGAASAAAAHHHAGLQPYNKERMKDPHPQRCHRHPQTIQDDPSPWTPRLWQNHPFASTCWKATKNLRIEIMKEVIRCFEFDCSSFAGLSPASVVARW</sequence>
<reference evidence="2" key="1">
    <citation type="submission" date="2015-06" db="UniProtKB">
        <authorList>
            <consortium name="EnsemblPlants"/>
        </authorList>
    </citation>
    <scope>IDENTIFICATION</scope>
</reference>
<proteinExistence type="predicted"/>
<organism evidence="2">
    <name type="scientific">Aegilops tauschii</name>
    <name type="common">Tausch's goatgrass</name>
    <name type="synonym">Aegilops squarrosa</name>
    <dbReference type="NCBI Taxonomy" id="37682"/>
    <lineage>
        <taxon>Eukaryota</taxon>
        <taxon>Viridiplantae</taxon>
        <taxon>Streptophyta</taxon>
        <taxon>Embryophyta</taxon>
        <taxon>Tracheophyta</taxon>
        <taxon>Spermatophyta</taxon>
        <taxon>Magnoliopsida</taxon>
        <taxon>Liliopsida</taxon>
        <taxon>Poales</taxon>
        <taxon>Poaceae</taxon>
        <taxon>BOP clade</taxon>
        <taxon>Pooideae</taxon>
        <taxon>Triticodae</taxon>
        <taxon>Triticeae</taxon>
        <taxon>Triticinae</taxon>
        <taxon>Aegilops</taxon>
    </lineage>
</organism>
<name>R7W4J8_AEGTA</name>
<dbReference type="EnsemblPlants" id="EMT02992">
    <property type="protein sequence ID" value="EMT02992"/>
    <property type="gene ID" value="F775_00571"/>
</dbReference>
<feature type="region of interest" description="Disordered" evidence="1">
    <location>
        <begin position="160"/>
        <end position="181"/>
    </location>
</feature>
<evidence type="ECO:0000313" key="2">
    <source>
        <dbReference type="EnsemblPlants" id="EMT02992"/>
    </source>
</evidence>